<keyword evidence="5" id="KW-0808">Transferase</keyword>
<dbReference type="Pfam" id="PF00381">
    <property type="entry name" value="PTS-HPr"/>
    <property type="match status" value="1"/>
</dbReference>
<dbReference type="PROSITE" id="PS51350">
    <property type="entry name" value="PTS_HPR_DOM"/>
    <property type="match status" value="1"/>
</dbReference>
<proteinExistence type="predicted"/>
<dbReference type="PANTHER" id="PTHR33705">
    <property type="entry name" value="PHOSPHOCARRIER PROTEIN HPR"/>
    <property type="match status" value="1"/>
</dbReference>
<dbReference type="NCBIfam" id="TIGR01003">
    <property type="entry name" value="PTS_HPr_family"/>
    <property type="match status" value="1"/>
</dbReference>
<sequence length="85" mass="9162">MRQFDYVIKDPEGLHARPAGLLVQCAKECTSKISISTSQASADAKKLFKVMGLGVASGEKFTVTVEGKDEAVDSDKIRAFLEANL</sequence>
<dbReference type="SUPFAM" id="SSF55594">
    <property type="entry name" value="HPr-like"/>
    <property type="match status" value="1"/>
</dbReference>
<evidence type="ECO:0000256" key="2">
    <source>
        <dbReference type="ARBA" id="ARBA00022490"/>
    </source>
</evidence>
<dbReference type="GO" id="GO:0016740">
    <property type="term" value="F:transferase activity"/>
    <property type="evidence" value="ECO:0007669"/>
    <property type="project" value="UniProtKB-KW"/>
</dbReference>
<keyword evidence="2" id="KW-0963">Cytoplasm</keyword>
<evidence type="ECO:0000256" key="1">
    <source>
        <dbReference type="ARBA" id="ARBA00004496"/>
    </source>
</evidence>
<dbReference type="GO" id="GO:0009401">
    <property type="term" value="P:phosphoenolpyruvate-dependent sugar phosphotransferase system"/>
    <property type="evidence" value="ECO:0007669"/>
    <property type="project" value="UniProtKB-KW"/>
</dbReference>
<keyword evidence="6" id="KW-1185">Reference proteome</keyword>
<dbReference type="GO" id="GO:0005737">
    <property type="term" value="C:cytoplasm"/>
    <property type="evidence" value="ECO:0007669"/>
    <property type="project" value="UniProtKB-SubCell"/>
</dbReference>
<evidence type="ECO:0000313" key="6">
    <source>
        <dbReference type="Proteomes" id="UP000297714"/>
    </source>
</evidence>
<accession>A0A4Z0XVY5</accession>
<dbReference type="OrthoDB" id="9809047at2"/>
<dbReference type="Proteomes" id="UP000297714">
    <property type="component" value="Unassembled WGS sequence"/>
</dbReference>
<dbReference type="PANTHER" id="PTHR33705:SF2">
    <property type="entry name" value="PHOSPHOCARRIER PROTEIN NPR"/>
    <property type="match status" value="1"/>
</dbReference>
<comment type="subcellular location">
    <subcellularLocation>
        <location evidence="1">Cytoplasm</location>
    </subcellularLocation>
</comment>
<gene>
    <name evidence="5" type="primary">ptsH_8</name>
    <name evidence="5" type="ORF">CAGA_22860</name>
</gene>
<dbReference type="RefSeq" id="WP_135660891.1">
    <property type="nucleotide sequence ID" value="NZ_JAJUFJ010000016.1"/>
</dbReference>
<dbReference type="EC" id="2.7.11.-" evidence="5"/>
<dbReference type="InterPro" id="IPR035895">
    <property type="entry name" value="HPr-like_sf"/>
</dbReference>
<organism evidence="5 6">
    <name type="scientific">Caproiciproducens galactitolivorans</name>
    <dbReference type="NCBI Taxonomy" id="642589"/>
    <lineage>
        <taxon>Bacteria</taxon>
        <taxon>Bacillati</taxon>
        <taxon>Bacillota</taxon>
        <taxon>Clostridia</taxon>
        <taxon>Eubacteriales</taxon>
        <taxon>Acutalibacteraceae</taxon>
        <taxon>Caproiciproducens</taxon>
    </lineage>
</organism>
<dbReference type="PRINTS" id="PR00107">
    <property type="entry name" value="PHOSPHOCPHPR"/>
</dbReference>
<evidence type="ECO:0000313" key="5">
    <source>
        <dbReference type="EMBL" id="TGJ75579.1"/>
    </source>
</evidence>
<dbReference type="CDD" id="cd00367">
    <property type="entry name" value="PTS-HPr_like"/>
    <property type="match status" value="1"/>
</dbReference>
<dbReference type="InterPro" id="IPR000032">
    <property type="entry name" value="HPr-like"/>
</dbReference>
<name>A0A4Z0XVY5_9FIRM</name>
<evidence type="ECO:0000256" key="3">
    <source>
        <dbReference type="ARBA" id="ARBA00022683"/>
    </source>
</evidence>
<evidence type="ECO:0000259" key="4">
    <source>
        <dbReference type="PROSITE" id="PS51350"/>
    </source>
</evidence>
<keyword evidence="3" id="KW-0598">Phosphotransferase system</keyword>
<dbReference type="AlphaFoldDB" id="A0A4Z0XVY5"/>
<dbReference type="EMBL" id="SRMQ01000014">
    <property type="protein sequence ID" value="TGJ75579.1"/>
    <property type="molecule type" value="Genomic_DNA"/>
</dbReference>
<protein>
    <submittedName>
        <fullName evidence="5">Phosphocarrier protein HPr</fullName>
        <ecNumber evidence="5">2.7.11.-</ecNumber>
    </submittedName>
</protein>
<dbReference type="Gene3D" id="3.30.1340.10">
    <property type="entry name" value="HPr-like"/>
    <property type="match status" value="1"/>
</dbReference>
<dbReference type="InterPro" id="IPR050399">
    <property type="entry name" value="HPr"/>
</dbReference>
<comment type="caution">
    <text evidence="5">The sequence shown here is derived from an EMBL/GenBank/DDBJ whole genome shotgun (WGS) entry which is preliminary data.</text>
</comment>
<feature type="domain" description="HPr" evidence="4">
    <location>
        <begin position="1"/>
        <end position="85"/>
    </location>
</feature>
<reference evidence="5 6" key="1">
    <citation type="submission" date="2019-04" db="EMBL/GenBank/DDBJ databases">
        <authorList>
            <person name="Poehlein A."/>
            <person name="Bengelsdorf F.R."/>
            <person name="Duerre P."/>
            <person name="Daniel R."/>
        </authorList>
    </citation>
    <scope>NUCLEOTIDE SEQUENCE [LARGE SCALE GENOMIC DNA]</scope>
    <source>
        <strain evidence="5 6">BS-1</strain>
    </source>
</reference>